<evidence type="ECO:0000313" key="1">
    <source>
        <dbReference type="EMBL" id="GEU37389.1"/>
    </source>
</evidence>
<organism evidence="1">
    <name type="scientific">Tanacetum cinerariifolium</name>
    <name type="common">Dalmatian daisy</name>
    <name type="synonym">Chrysanthemum cinerariifolium</name>
    <dbReference type="NCBI Taxonomy" id="118510"/>
    <lineage>
        <taxon>Eukaryota</taxon>
        <taxon>Viridiplantae</taxon>
        <taxon>Streptophyta</taxon>
        <taxon>Embryophyta</taxon>
        <taxon>Tracheophyta</taxon>
        <taxon>Spermatophyta</taxon>
        <taxon>Magnoliopsida</taxon>
        <taxon>eudicotyledons</taxon>
        <taxon>Gunneridae</taxon>
        <taxon>Pentapetalae</taxon>
        <taxon>asterids</taxon>
        <taxon>campanulids</taxon>
        <taxon>Asterales</taxon>
        <taxon>Asteraceae</taxon>
        <taxon>Asteroideae</taxon>
        <taxon>Anthemideae</taxon>
        <taxon>Anthemidinae</taxon>
        <taxon>Tanacetum</taxon>
    </lineage>
</organism>
<proteinExistence type="predicted"/>
<reference evidence="1" key="1">
    <citation type="journal article" date="2019" name="Sci. Rep.">
        <title>Draft genome of Tanacetum cinerariifolium, the natural source of mosquito coil.</title>
        <authorList>
            <person name="Yamashiro T."/>
            <person name="Shiraishi A."/>
            <person name="Satake H."/>
            <person name="Nakayama K."/>
        </authorList>
    </citation>
    <scope>NUCLEOTIDE SEQUENCE</scope>
</reference>
<dbReference type="EMBL" id="BKCJ010000923">
    <property type="protein sequence ID" value="GEU37389.1"/>
    <property type="molecule type" value="Genomic_DNA"/>
</dbReference>
<comment type="caution">
    <text evidence="1">The sequence shown here is derived from an EMBL/GenBank/DDBJ whole genome shotgun (WGS) entry which is preliminary data.</text>
</comment>
<sequence length="129" mass="14789">MTRGKYNVFEHDVISTLLPPLMAVVYMIPLDTKMMVFQTAFWVNHYLHSHSSPLLLLTPNSLKMKGSLWIVKWFTKTAQSGKKMLPGITCSKQKVEDEGEEVGERGNVKNLTSQVTFQHIFSFILMTRL</sequence>
<protein>
    <submittedName>
        <fullName evidence="1">Uncharacterized protein</fullName>
    </submittedName>
</protein>
<gene>
    <name evidence="1" type="ORF">Tci_009367</name>
</gene>
<dbReference type="AlphaFoldDB" id="A0A6L2JL76"/>
<accession>A0A6L2JL76</accession>
<name>A0A6L2JL76_TANCI</name>